<keyword evidence="2" id="KW-0805">Transcription regulation</keyword>
<dbReference type="Gene3D" id="4.10.280.10">
    <property type="entry name" value="Helix-loop-helix DNA-binding domain"/>
    <property type="match status" value="1"/>
</dbReference>
<evidence type="ECO:0000256" key="2">
    <source>
        <dbReference type="ARBA" id="ARBA00023015"/>
    </source>
</evidence>
<evidence type="ECO:0000259" key="7">
    <source>
        <dbReference type="PROSITE" id="PS50888"/>
    </source>
</evidence>
<dbReference type="AlphaFoldDB" id="A0A9Q8P7V0"/>
<dbReference type="Proteomes" id="UP000756132">
    <property type="component" value="Chromosome 4"/>
</dbReference>
<proteinExistence type="predicted"/>
<dbReference type="SUPFAM" id="SSF47459">
    <property type="entry name" value="HLH, helix-loop-helix DNA-binding domain"/>
    <property type="match status" value="1"/>
</dbReference>
<keyword evidence="3" id="KW-0238">DNA-binding</keyword>
<dbReference type="InterPro" id="IPR057072">
    <property type="entry name" value="bHLH_INO4"/>
</dbReference>
<dbReference type="KEGG" id="ffu:CLAFUR5_04513"/>
<sequence>MAEQLPNQRSESPDTPAKARLTEAAKKANHIQSEKKRRLHIRAGFDRLADIVPDMKGQGRSEAIVLQATVEHVKAQQLKKEQIKAICIQRGWTPQDVENVYREHEERVREQDAVREEALKREMEAQGLGP</sequence>
<dbReference type="RefSeq" id="XP_047760865.1">
    <property type="nucleotide sequence ID" value="XM_047903661.1"/>
</dbReference>
<gene>
    <name evidence="8" type="ORF">CLAFUR5_04513</name>
</gene>
<feature type="region of interest" description="Disordered" evidence="6">
    <location>
        <begin position="109"/>
        <end position="130"/>
    </location>
</feature>
<organism evidence="8 9">
    <name type="scientific">Passalora fulva</name>
    <name type="common">Tomato leaf mold</name>
    <name type="synonym">Cladosporium fulvum</name>
    <dbReference type="NCBI Taxonomy" id="5499"/>
    <lineage>
        <taxon>Eukaryota</taxon>
        <taxon>Fungi</taxon>
        <taxon>Dikarya</taxon>
        <taxon>Ascomycota</taxon>
        <taxon>Pezizomycotina</taxon>
        <taxon>Dothideomycetes</taxon>
        <taxon>Dothideomycetidae</taxon>
        <taxon>Mycosphaerellales</taxon>
        <taxon>Mycosphaerellaceae</taxon>
        <taxon>Fulvia</taxon>
    </lineage>
</organism>
<evidence type="ECO:0000256" key="1">
    <source>
        <dbReference type="ARBA" id="ARBA00004123"/>
    </source>
</evidence>
<dbReference type="EMBL" id="CP090166">
    <property type="protein sequence ID" value="UJO16499.1"/>
    <property type="molecule type" value="Genomic_DNA"/>
</dbReference>
<dbReference type="InterPro" id="IPR011598">
    <property type="entry name" value="bHLH_dom"/>
</dbReference>
<dbReference type="OMA" id="AICIQRG"/>
<evidence type="ECO:0000256" key="5">
    <source>
        <dbReference type="ARBA" id="ARBA00023242"/>
    </source>
</evidence>
<dbReference type="GeneID" id="71984391"/>
<dbReference type="PANTHER" id="PTHR15741">
    <property type="entry name" value="BASIC HELIX-LOOP-HELIX ZIP TRANSCRIPTION FACTOR"/>
    <property type="match status" value="1"/>
</dbReference>
<protein>
    <recommendedName>
        <fullName evidence="7">BHLH domain-containing protein</fullName>
    </recommendedName>
</protein>
<feature type="domain" description="BHLH" evidence="7">
    <location>
        <begin position="25"/>
        <end position="76"/>
    </location>
</feature>
<feature type="region of interest" description="Disordered" evidence="6">
    <location>
        <begin position="1"/>
        <end position="35"/>
    </location>
</feature>
<evidence type="ECO:0000313" key="8">
    <source>
        <dbReference type="EMBL" id="UJO16499.1"/>
    </source>
</evidence>
<evidence type="ECO:0000256" key="4">
    <source>
        <dbReference type="ARBA" id="ARBA00023163"/>
    </source>
</evidence>
<feature type="compositionally biased region" description="Basic and acidic residues" evidence="6">
    <location>
        <begin position="109"/>
        <end position="124"/>
    </location>
</feature>
<feature type="compositionally biased region" description="Polar residues" evidence="6">
    <location>
        <begin position="1"/>
        <end position="10"/>
    </location>
</feature>
<dbReference type="GO" id="GO:0000978">
    <property type="term" value="F:RNA polymerase II cis-regulatory region sequence-specific DNA binding"/>
    <property type="evidence" value="ECO:0007669"/>
    <property type="project" value="TreeGrafter"/>
</dbReference>
<dbReference type="InterPro" id="IPR052207">
    <property type="entry name" value="Max-like/E-box_TFs"/>
</dbReference>
<dbReference type="GO" id="GO:0005634">
    <property type="term" value="C:nucleus"/>
    <property type="evidence" value="ECO:0007669"/>
    <property type="project" value="UniProtKB-SubCell"/>
</dbReference>
<dbReference type="SMART" id="SM00353">
    <property type="entry name" value="HLH"/>
    <property type="match status" value="1"/>
</dbReference>
<dbReference type="PROSITE" id="PS50888">
    <property type="entry name" value="BHLH"/>
    <property type="match status" value="1"/>
</dbReference>
<dbReference type="GO" id="GO:0046983">
    <property type="term" value="F:protein dimerization activity"/>
    <property type="evidence" value="ECO:0007669"/>
    <property type="project" value="InterPro"/>
</dbReference>
<dbReference type="GO" id="GO:0000981">
    <property type="term" value="F:DNA-binding transcription factor activity, RNA polymerase II-specific"/>
    <property type="evidence" value="ECO:0007669"/>
    <property type="project" value="TreeGrafter"/>
</dbReference>
<evidence type="ECO:0000313" key="9">
    <source>
        <dbReference type="Proteomes" id="UP000756132"/>
    </source>
</evidence>
<dbReference type="InterPro" id="IPR036638">
    <property type="entry name" value="HLH_DNA-bd_sf"/>
</dbReference>
<comment type="subcellular location">
    <subcellularLocation>
        <location evidence="1">Nucleus</location>
    </subcellularLocation>
</comment>
<reference evidence="8" key="1">
    <citation type="submission" date="2021-12" db="EMBL/GenBank/DDBJ databases">
        <authorList>
            <person name="Zaccaron A."/>
            <person name="Stergiopoulos I."/>
        </authorList>
    </citation>
    <scope>NUCLEOTIDE SEQUENCE</scope>
    <source>
        <strain evidence="8">Race5_Kim</strain>
    </source>
</reference>
<name>A0A9Q8P7V0_PASFU</name>
<keyword evidence="9" id="KW-1185">Reference proteome</keyword>
<dbReference type="PANTHER" id="PTHR15741:SF39">
    <property type="entry name" value="BHLH TRANSCRIPTION FACTOR (EUROFUNG)"/>
    <property type="match status" value="1"/>
</dbReference>
<evidence type="ECO:0000256" key="3">
    <source>
        <dbReference type="ARBA" id="ARBA00023125"/>
    </source>
</evidence>
<reference evidence="8" key="2">
    <citation type="journal article" date="2022" name="Microb. Genom.">
        <title>A chromosome-scale genome assembly of the tomato pathogen Cladosporium fulvum reveals a compartmentalized genome architecture and the presence of a dispensable chromosome.</title>
        <authorList>
            <person name="Zaccaron A.Z."/>
            <person name="Chen L.H."/>
            <person name="Samaras A."/>
            <person name="Stergiopoulos I."/>
        </authorList>
    </citation>
    <scope>NUCLEOTIDE SEQUENCE</scope>
    <source>
        <strain evidence="8">Race5_Kim</strain>
    </source>
</reference>
<dbReference type="Pfam" id="PF23181">
    <property type="entry name" value="bHLH_INO4"/>
    <property type="match status" value="1"/>
</dbReference>
<keyword evidence="5" id="KW-0539">Nucleus</keyword>
<evidence type="ECO:0000256" key="6">
    <source>
        <dbReference type="SAM" id="MobiDB-lite"/>
    </source>
</evidence>
<keyword evidence="4" id="KW-0804">Transcription</keyword>
<accession>A0A9Q8P7V0</accession>
<dbReference type="OrthoDB" id="5778525at2759"/>